<keyword evidence="7 8" id="KW-0472">Membrane</keyword>
<dbReference type="AlphaFoldDB" id="A0AA96LEU1"/>
<evidence type="ECO:0000256" key="3">
    <source>
        <dbReference type="ARBA" id="ARBA00022448"/>
    </source>
</evidence>
<keyword evidence="10" id="KW-1185">Reference proteome</keyword>
<dbReference type="GO" id="GO:0009847">
    <property type="term" value="P:spore germination"/>
    <property type="evidence" value="ECO:0007669"/>
    <property type="project" value="InterPro"/>
</dbReference>
<feature type="transmembrane region" description="Helical" evidence="8">
    <location>
        <begin position="117"/>
        <end position="135"/>
    </location>
</feature>
<evidence type="ECO:0000313" key="9">
    <source>
        <dbReference type="EMBL" id="WNQ11903.1"/>
    </source>
</evidence>
<proteinExistence type="inferred from homology"/>
<protein>
    <submittedName>
        <fullName evidence="9">Endospore germination permease</fullName>
    </submittedName>
</protein>
<accession>A0AA96LEU1</accession>
<evidence type="ECO:0000256" key="6">
    <source>
        <dbReference type="ARBA" id="ARBA00022989"/>
    </source>
</evidence>
<evidence type="ECO:0000256" key="1">
    <source>
        <dbReference type="ARBA" id="ARBA00004141"/>
    </source>
</evidence>
<keyword evidence="6 8" id="KW-1133">Transmembrane helix</keyword>
<evidence type="ECO:0000256" key="2">
    <source>
        <dbReference type="ARBA" id="ARBA00007998"/>
    </source>
</evidence>
<keyword evidence="4" id="KW-0309">Germination</keyword>
<feature type="transmembrane region" description="Helical" evidence="8">
    <location>
        <begin position="7"/>
        <end position="25"/>
    </location>
</feature>
<feature type="transmembrane region" description="Helical" evidence="8">
    <location>
        <begin position="299"/>
        <end position="317"/>
    </location>
</feature>
<evidence type="ECO:0000313" key="10">
    <source>
        <dbReference type="Proteomes" id="UP001305702"/>
    </source>
</evidence>
<comment type="similarity">
    <text evidence="2">Belongs to the amino acid-polyamine-organocation (APC) superfamily. Spore germination protein (SGP) (TC 2.A.3.9) family.</text>
</comment>
<feature type="transmembrane region" description="Helical" evidence="8">
    <location>
        <begin position="181"/>
        <end position="200"/>
    </location>
</feature>
<evidence type="ECO:0000256" key="4">
    <source>
        <dbReference type="ARBA" id="ARBA00022544"/>
    </source>
</evidence>
<organism evidence="9 10">
    <name type="scientific">Paenibacillus aurantius</name>
    <dbReference type="NCBI Taxonomy" id="2918900"/>
    <lineage>
        <taxon>Bacteria</taxon>
        <taxon>Bacillati</taxon>
        <taxon>Bacillota</taxon>
        <taxon>Bacilli</taxon>
        <taxon>Bacillales</taxon>
        <taxon>Paenibacillaceae</taxon>
        <taxon>Paenibacillus</taxon>
    </lineage>
</organism>
<dbReference type="PANTHER" id="PTHR34975">
    <property type="entry name" value="SPORE GERMINATION PROTEIN A2"/>
    <property type="match status" value="1"/>
</dbReference>
<name>A0AA96LEU1_9BACL</name>
<feature type="transmembrane region" description="Helical" evidence="8">
    <location>
        <begin position="268"/>
        <end position="287"/>
    </location>
</feature>
<evidence type="ECO:0000256" key="8">
    <source>
        <dbReference type="SAM" id="Phobius"/>
    </source>
</evidence>
<gene>
    <name evidence="9" type="ORF">MJA45_02265</name>
</gene>
<evidence type="ECO:0000256" key="7">
    <source>
        <dbReference type="ARBA" id="ARBA00023136"/>
    </source>
</evidence>
<feature type="transmembrane region" description="Helical" evidence="8">
    <location>
        <begin position="329"/>
        <end position="351"/>
    </location>
</feature>
<keyword evidence="3" id="KW-0813">Transport</keyword>
<dbReference type="KEGG" id="paun:MJA45_02265"/>
<dbReference type="EMBL" id="CP130318">
    <property type="protein sequence ID" value="WNQ11903.1"/>
    <property type="molecule type" value="Genomic_DNA"/>
</dbReference>
<dbReference type="InterPro" id="IPR004761">
    <property type="entry name" value="Spore_GerAB"/>
</dbReference>
<comment type="subcellular location">
    <subcellularLocation>
        <location evidence="1">Membrane</location>
        <topology evidence="1">Multi-pass membrane protein</topology>
    </subcellularLocation>
</comment>
<feature type="transmembrane region" description="Helical" evidence="8">
    <location>
        <begin position="79"/>
        <end position="97"/>
    </location>
</feature>
<dbReference type="GO" id="GO:0016020">
    <property type="term" value="C:membrane"/>
    <property type="evidence" value="ECO:0007669"/>
    <property type="project" value="UniProtKB-SubCell"/>
</dbReference>
<evidence type="ECO:0000256" key="5">
    <source>
        <dbReference type="ARBA" id="ARBA00022692"/>
    </source>
</evidence>
<dbReference type="RefSeq" id="WP_315605679.1">
    <property type="nucleotide sequence ID" value="NZ_CP130318.1"/>
</dbReference>
<dbReference type="Pfam" id="PF03845">
    <property type="entry name" value="Spore_permease"/>
    <property type="match status" value="1"/>
</dbReference>
<feature type="transmembrane region" description="Helical" evidence="8">
    <location>
        <begin position="142"/>
        <end position="161"/>
    </location>
</feature>
<reference evidence="9 10" key="1">
    <citation type="submission" date="2022-02" db="EMBL/GenBank/DDBJ databases">
        <title>Paenibacillus sp. MBLB1776 Whole Genome Shotgun Sequencing.</title>
        <authorList>
            <person name="Hwang C.Y."/>
            <person name="Cho E.-S."/>
            <person name="Seo M.-J."/>
        </authorList>
    </citation>
    <scope>NUCLEOTIDE SEQUENCE [LARGE SCALE GENOMIC DNA]</scope>
    <source>
        <strain evidence="9 10">MBLB1776</strain>
    </source>
</reference>
<keyword evidence="5 8" id="KW-0812">Transmembrane</keyword>
<dbReference type="NCBIfam" id="TIGR00912">
    <property type="entry name" value="2A0309"/>
    <property type="match status" value="1"/>
</dbReference>
<dbReference type="Proteomes" id="UP001305702">
    <property type="component" value="Chromosome"/>
</dbReference>
<dbReference type="PANTHER" id="PTHR34975:SF2">
    <property type="entry name" value="SPORE GERMINATION PROTEIN A2"/>
    <property type="match status" value="1"/>
</dbReference>
<sequence>MTRIRPLGLCFIFFLSAGLMNHVLVIPLLAETGGRDAWLSILLVMPPGLLGLALLYYLIQRLSGSSLPQWTKARYGRAASLLLTVPLLLQLLLILFMTVKDTTNWTEATYLPRTPDLVVALLFMGLCFAAAQFGIGSIAIMAYLLLPFVVILGHFVMGANIRYKDYSFLRPFLEHGMGPVWHGMLYASGGLAEMAVLLLVNHRLSKPFKLWGLLLAGTLVTSLSIGPLIGGYAEFGPAEMMKQRYPSYAQWRLVSVGKYIEHLDFFAIYQWLSGAFVRVSFAMFVIADVTGLKGRKRSFVLLLLSLLLVLAVLLPISDHRFLTMVKEIFIPYTVGSAILVLLAAAGLVFLASRRKKANANE</sequence>
<feature type="transmembrane region" description="Helical" evidence="8">
    <location>
        <begin position="37"/>
        <end position="59"/>
    </location>
</feature>
<feature type="transmembrane region" description="Helical" evidence="8">
    <location>
        <begin position="212"/>
        <end position="233"/>
    </location>
</feature>